<accession>A0A5J4TGX1</accession>
<protein>
    <submittedName>
        <fullName evidence="1">Uncharacterized protein</fullName>
    </submittedName>
</protein>
<evidence type="ECO:0000313" key="2">
    <source>
        <dbReference type="Proteomes" id="UP000324800"/>
    </source>
</evidence>
<organism evidence="1 2">
    <name type="scientific">Streblomastix strix</name>
    <dbReference type="NCBI Taxonomy" id="222440"/>
    <lineage>
        <taxon>Eukaryota</taxon>
        <taxon>Metamonada</taxon>
        <taxon>Preaxostyla</taxon>
        <taxon>Oxymonadida</taxon>
        <taxon>Streblomastigidae</taxon>
        <taxon>Streblomastix</taxon>
    </lineage>
</organism>
<dbReference type="EMBL" id="SNRW01031521">
    <property type="protein sequence ID" value="KAA6357369.1"/>
    <property type="molecule type" value="Genomic_DNA"/>
</dbReference>
<proteinExistence type="predicted"/>
<name>A0A5J4TGX1_9EUKA</name>
<reference evidence="1 2" key="1">
    <citation type="submission" date="2019-03" db="EMBL/GenBank/DDBJ databases">
        <title>Single cell metagenomics reveals metabolic interactions within the superorganism composed of flagellate Streblomastix strix and complex community of Bacteroidetes bacteria on its surface.</title>
        <authorList>
            <person name="Treitli S.C."/>
            <person name="Kolisko M."/>
            <person name="Husnik F."/>
            <person name="Keeling P."/>
            <person name="Hampl V."/>
        </authorList>
    </citation>
    <scope>NUCLEOTIDE SEQUENCE [LARGE SCALE GENOMIC DNA]</scope>
    <source>
        <strain evidence="1">ST1C</strain>
    </source>
</reference>
<evidence type="ECO:0000313" key="1">
    <source>
        <dbReference type="EMBL" id="KAA6357369.1"/>
    </source>
</evidence>
<feature type="non-terminal residue" evidence="1">
    <location>
        <position position="1"/>
    </location>
</feature>
<dbReference type="Proteomes" id="UP000324800">
    <property type="component" value="Unassembled WGS sequence"/>
</dbReference>
<dbReference type="AlphaFoldDB" id="A0A5J4TGX1"/>
<comment type="caution">
    <text evidence="1">The sequence shown here is derived from an EMBL/GenBank/DDBJ whole genome shotgun (WGS) entry which is preliminary data.</text>
</comment>
<sequence>QRPLGAYVIAMSDTAIMDKMRIINLLF</sequence>
<gene>
    <name evidence="1" type="ORF">EZS28_047103</name>
</gene>